<gene>
    <name evidence="1" type="ordered locus">Sinac_4650</name>
</gene>
<dbReference type="KEGG" id="saci:Sinac_4650"/>
<dbReference type="RefSeq" id="WP_015247941.1">
    <property type="nucleotide sequence ID" value="NC_019892.1"/>
</dbReference>
<dbReference type="HOGENOM" id="CLU_128784_0_0_0"/>
<dbReference type="STRING" id="886293.Sinac_4650"/>
<proteinExistence type="predicted"/>
<sequence>MPKLSHEDAAKKLQDAGITWSSSGKCSDRKNRHCTSFEEINSATIDGIIAFKKASGCDVNITGGTETGHSSGTNSHWNGFKLDITPSVGVSDYIKTHFDEAGVRGDGAKMYKDGAGNIYARETSHWDITFPC</sequence>
<dbReference type="Proteomes" id="UP000010798">
    <property type="component" value="Chromosome"/>
</dbReference>
<organism evidence="1 2">
    <name type="scientific">Singulisphaera acidiphila (strain ATCC BAA-1392 / DSM 18658 / VKM B-2454 / MOB10)</name>
    <dbReference type="NCBI Taxonomy" id="886293"/>
    <lineage>
        <taxon>Bacteria</taxon>
        <taxon>Pseudomonadati</taxon>
        <taxon>Planctomycetota</taxon>
        <taxon>Planctomycetia</taxon>
        <taxon>Isosphaerales</taxon>
        <taxon>Isosphaeraceae</taxon>
        <taxon>Singulisphaera</taxon>
    </lineage>
</organism>
<keyword evidence="2" id="KW-1185">Reference proteome</keyword>
<accession>L0DHT4</accession>
<evidence type="ECO:0000313" key="2">
    <source>
        <dbReference type="Proteomes" id="UP000010798"/>
    </source>
</evidence>
<evidence type="ECO:0000313" key="1">
    <source>
        <dbReference type="EMBL" id="AGA28827.1"/>
    </source>
</evidence>
<dbReference type="eggNOG" id="COG3409">
    <property type="taxonomic scope" value="Bacteria"/>
</dbReference>
<dbReference type="EMBL" id="CP003364">
    <property type="protein sequence ID" value="AGA28827.1"/>
    <property type="molecule type" value="Genomic_DNA"/>
</dbReference>
<dbReference type="AlphaFoldDB" id="L0DHT4"/>
<dbReference type="OrthoDB" id="3533852at2"/>
<evidence type="ECO:0008006" key="3">
    <source>
        <dbReference type="Google" id="ProtNLM"/>
    </source>
</evidence>
<reference evidence="1 2" key="1">
    <citation type="submission" date="2012-02" db="EMBL/GenBank/DDBJ databases">
        <title>Complete sequence of chromosome of Singulisphaera acidiphila DSM 18658.</title>
        <authorList>
            <consortium name="US DOE Joint Genome Institute (JGI-PGF)"/>
            <person name="Lucas S."/>
            <person name="Copeland A."/>
            <person name="Lapidus A."/>
            <person name="Glavina del Rio T."/>
            <person name="Dalin E."/>
            <person name="Tice H."/>
            <person name="Bruce D."/>
            <person name="Goodwin L."/>
            <person name="Pitluck S."/>
            <person name="Peters L."/>
            <person name="Ovchinnikova G."/>
            <person name="Chertkov O."/>
            <person name="Kyrpides N."/>
            <person name="Mavromatis K."/>
            <person name="Ivanova N."/>
            <person name="Brettin T."/>
            <person name="Detter J.C."/>
            <person name="Han C."/>
            <person name="Larimer F."/>
            <person name="Land M."/>
            <person name="Hauser L."/>
            <person name="Markowitz V."/>
            <person name="Cheng J.-F."/>
            <person name="Hugenholtz P."/>
            <person name="Woyke T."/>
            <person name="Wu D."/>
            <person name="Tindall B."/>
            <person name="Pomrenke H."/>
            <person name="Brambilla E."/>
            <person name="Klenk H.-P."/>
            <person name="Eisen J.A."/>
        </authorList>
    </citation>
    <scope>NUCLEOTIDE SEQUENCE [LARGE SCALE GENOMIC DNA]</scope>
    <source>
        <strain evidence="2">ATCC BAA-1392 / DSM 18658 / VKM B-2454 / MOB10</strain>
    </source>
</reference>
<protein>
    <recommendedName>
        <fullName evidence="3">Peptidase M15A C-terminal domain-containing protein</fullName>
    </recommendedName>
</protein>
<name>L0DHT4_SINAD</name>